<feature type="domain" description="HD-GYP" evidence="2">
    <location>
        <begin position="235"/>
        <end position="432"/>
    </location>
</feature>
<dbReference type="CDD" id="cd00077">
    <property type="entry name" value="HDc"/>
    <property type="match status" value="1"/>
</dbReference>
<dbReference type="PROSITE" id="PS51832">
    <property type="entry name" value="HD_GYP"/>
    <property type="match status" value="1"/>
</dbReference>
<evidence type="ECO:0000313" key="3">
    <source>
        <dbReference type="EMBL" id="TMJ04135.1"/>
    </source>
</evidence>
<dbReference type="NCBIfam" id="TIGR00277">
    <property type="entry name" value="HDIG"/>
    <property type="match status" value="1"/>
</dbReference>
<feature type="region of interest" description="Disordered" evidence="1">
    <location>
        <begin position="1"/>
        <end position="43"/>
    </location>
</feature>
<organism evidence="3 4">
    <name type="scientific">Candidatus Segetimicrobium genomatis</name>
    <dbReference type="NCBI Taxonomy" id="2569760"/>
    <lineage>
        <taxon>Bacteria</taxon>
        <taxon>Bacillati</taxon>
        <taxon>Candidatus Sysuimicrobiota</taxon>
        <taxon>Candidatus Sysuimicrobiia</taxon>
        <taxon>Candidatus Sysuimicrobiales</taxon>
        <taxon>Candidatus Segetimicrobiaceae</taxon>
        <taxon>Candidatus Segetimicrobium</taxon>
    </lineage>
</organism>
<dbReference type="EMBL" id="VBAL01000047">
    <property type="protein sequence ID" value="TMJ04135.1"/>
    <property type="molecule type" value="Genomic_DNA"/>
</dbReference>
<dbReference type="InterPro" id="IPR003607">
    <property type="entry name" value="HD/PDEase_dom"/>
</dbReference>
<dbReference type="AlphaFoldDB" id="A0A537L7Y7"/>
<dbReference type="SMART" id="SM00471">
    <property type="entry name" value="HDc"/>
    <property type="match status" value="1"/>
</dbReference>
<reference evidence="3 4" key="1">
    <citation type="journal article" date="2019" name="Nat. Microbiol.">
        <title>Mediterranean grassland soil C-N compound turnover is dependent on rainfall and depth, and is mediated by genomically divergent microorganisms.</title>
        <authorList>
            <person name="Diamond S."/>
            <person name="Andeer P.F."/>
            <person name="Li Z."/>
            <person name="Crits-Christoph A."/>
            <person name="Burstein D."/>
            <person name="Anantharaman K."/>
            <person name="Lane K.R."/>
            <person name="Thomas B.C."/>
            <person name="Pan C."/>
            <person name="Northen T.R."/>
            <person name="Banfield J.F."/>
        </authorList>
    </citation>
    <scope>NUCLEOTIDE SEQUENCE [LARGE SCALE GENOMIC DNA]</scope>
    <source>
        <strain evidence="3">NP_4</strain>
    </source>
</reference>
<dbReference type="Pfam" id="PF13487">
    <property type="entry name" value="HD_5"/>
    <property type="match status" value="1"/>
</dbReference>
<evidence type="ECO:0000313" key="4">
    <source>
        <dbReference type="Proteomes" id="UP000319353"/>
    </source>
</evidence>
<accession>A0A537L7Y7</accession>
<sequence length="494" mass="53061">MGLWSGPEDGTPGCPPDRRGLGEEPSASRMTASPDPPMAGSFGHPRAQAALAERPGALLRLLEAARKNLLLYLPGHPQVAASLHEFHAGLGVILKSRGSVRFDIYEDAFFLGNRILLEESLQTPGLLEELMTNHVGSVEFLQGAPLQEATRFVELLAAAGRQSHLGDAVAAAGLQFIKTGPPKELGKGEQKATGLAPRELYRIGLRTMDALNYQAVQGAPLNLRNARLLGNSMVNVILHDRHALLGVAALYQHDEDTCHHSVDVAVLSLMLGLRIGLDEPGLLALGTAALLHDIGKMSIPRSLLGKPGGVTATERSVIERHTVHGAGMVQHLQGLAQTAMLVALEHHLNYDLSGYPRLPWAKKQHLFTRIVAIGDFFDASTSARRTYRKPLLPDQAMHAIVTGAGKLFDPTLAALFLNTVGGFPVGSVVRLSSGEVGVVYRPTEGKALQPQLKVIRDAQGAVLEPVLVDMAQDQRRVLHCIDPIRAGIDLTAYL</sequence>
<dbReference type="InterPro" id="IPR037522">
    <property type="entry name" value="HD_GYP_dom"/>
</dbReference>
<protein>
    <submittedName>
        <fullName evidence="3">HD domain-containing protein</fullName>
    </submittedName>
</protein>
<proteinExistence type="predicted"/>
<dbReference type="InterPro" id="IPR006675">
    <property type="entry name" value="HDIG_dom"/>
</dbReference>
<dbReference type="PANTHER" id="PTHR43155">
    <property type="entry name" value="CYCLIC DI-GMP PHOSPHODIESTERASE PA4108-RELATED"/>
    <property type="match status" value="1"/>
</dbReference>
<dbReference type="Proteomes" id="UP000319353">
    <property type="component" value="Unassembled WGS sequence"/>
</dbReference>
<dbReference type="Gene3D" id="1.10.3210.10">
    <property type="entry name" value="Hypothetical protein af1432"/>
    <property type="match status" value="1"/>
</dbReference>
<dbReference type="SUPFAM" id="SSF109604">
    <property type="entry name" value="HD-domain/PDEase-like"/>
    <property type="match status" value="1"/>
</dbReference>
<name>A0A537L7Y7_9BACT</name>
<evidence type="ECO:0000259" key="2">
    <source>
        <dbReference type="PROSITE" id="PS51832"/>
    </source>
</evidence>
<evidence type="ECO:0000256" key="1">
    <source>
        <dbReference type="SAM" id="MobiDB-lite"/>
    </source>
</evidence>
<gene>
    <name evidence="3" type="ORF">E6H01_04440</name>
</gene>
<dbReference type="PANTHER" id="PTHR43155:SF2">
    <property type="entry name" value="CYCLIC DI-GMP PHOSPHODIESTERASE PA4108"/>
    <property type="match status" value="1"/>
</dbReference>
<comment type="caution">
    <text evidence="3">The sequence shown here is derived from an EMBL/GenBank/DDBJ whole genome shotgun (WGS) entry which is preliminary data.</text>
</comment>